<dbReference type="Proteomes" id="UP000004322">
    <property type="component" value="Unassembled WGS sequence"/>
</dbReference>
<evidence type="ECO:0000313" key="1">
    <source>
        <dbReference type="EMBL" id="EHI74639.1"/>
    </source>
</evidence>
<dbReference type="AlphaFoldDB" id="G5JNJ1"/>
<name>G5JNJ1_STRCG</name>
<evidence type="ECO:0000313" key="2">
    <source>
        <dbReference type="Proteomes" id="UP000004322"/>
    </source>
</evidence>
<gene>
    <name evidence="1" type="ORF">STRCR_1446</name>
</gene>
<accession>G5JNJ1</accession>
<proteinExistence type="predicted"/>
<reference evidence="1" key="1">
    <citation type="submission" date="2011-07" db="EMBL/GenBank/DDBJ databases">
        <authorList>
            <person name="Stanhope M.J."/>
            <person name="Durkin A.S."/>
            <person name="Hostetler J."/>
            <person name="Kim M."/>
            <person name="Radune D."/>
            <person name="Singh I."/>
            <person name="Town C.D."/>
        </authorList>
    </citation>
    <scope>NUCLEOTIDE SEQUENCE [LARGE SCALE GENOMIC DNA]</scope>
    <source>
        <strain evidence="1">HS-6</strain>
    </source>
</reference>
<keyword evidence="2" id="KW-1185">Reference proteome</keyword>
<organism evidence="1 2">
    <name type="scientific">Streptococcus criceti HS-6</name>
    <dbReference type="NCBI Taxonomy" id="873449"/>
    <lineage>
        <taxon>Bacteria</taxon>
        <taxon>Bacillati</taxon>
        <taxon>Bacillota</taxon>
        <taxon>Bacilli</taxon>
        <taxon>Lactobacillales</taxon>
        <taxon>Streptococcaceae</taxon>
        <taxon>Streptococcus</taxon>
    </lineage>
</organism>
<dbReference type="EMBL" id="AEUV02000002">
    <property type="protein sequence ID" value="EHI74639.1"/>
    <property type="molecule type" value="Genomic_DNA"/>
</dbReference>
<comment type="caution">
    <text evidence="1">The sequence shown here is derived from an EMBL/GenBank/DDBJ whole genome shotgun (WGS) entry which is preliminary data.</text>
</comment>
<sequence>MRGWVKKVKETFLIGKWSLAKQVSKTVLERPFQVTTVKLGRG</sequence>
<protein>
    <submittedName>
        <fullName evidence="1">Uncharacterized protein</fullName>
    </submittedName>
</protein>